<dbReference type="InterPro" id="IPR001851">
    <property type="entry name" value="ABC_transp_permease"/>
</dbReference>
<keyword evidence="6 7" id="KW-0472">Membrane</keyword>
<keyword evidence="3" id="KW-1003">Cell membrane</keyword>
<keyword evidence="9" id="KW-1185">Reference proteome</keyword>
<sequence length="338" mass="35943">MYEPAEYEQAEKQQKQKSGFIANREIVNRELLMKLAPLLSLILLCAFFSIGSPYFFSIENLMTIALQTAVIGIMAVGVTYVIISGGIDLSLGSVMAFSGVCTGIAATFGMPLVLCVTAGVAAATLCGLLNGVLVAKAGIPSFIATLGLMMSVRGLNMVFTDGRPIYFLDFPAFRLLAQDKLLGVIPYPVICLFVIALMAAYILRRTVFGRYIYAVGSNEEASRLSGINVQRVKLMVYVFCGFLTGIAGIILASRLNSGQPSAGVGYELEAIAAVVIGGTSLSGGIGTIWGTVIGAFIMSVLKNGLNLTGVSQFWQMVAMGVVVVAAVFLDNQRKRAQR</sequence>
<evidence type="ECO:0000256" key="6">
    <source>
        <dbReference type="ARBA" id="ARBA00023136"/>
    </source>
</evidence>
<proteinExistence type="inferred from homology"/>
<dbReference type="Pfam" id="PF02653">
    <property type="entry name" value="BPD_transp_2"/>
    <property type="match status" value="1"/>
</dbReference>
<evidence type="ECO:0000256" key="1">
    <source>
        <dbReference type="ARBA" id="ARBA00004429"/>
    </source>
</evidence>
<feature type="transmembrane region" description="Helical" evidence="7">
    <location>
        <begin position="313"/>
        <end position="329"/>
    </location>
</feature>
<evidence type="ECO:0000256" key="3">
    <source>
        <dbReference type="ARBA" id="ARBA00022475"/>
    </source>
</evidence>
<feature type="transmembrane region" description="Helical" evidence="7">
    <location>
        <begin position="89"/>
        <end position="106"/>
    </location>
</feature>
<evidence type="ECO:0000256" key="5">
    <source>
        <dbReference type="ARBA" id="ARBA00022989"/>
    </source>
</evidence>
<feature type="transmembrane region" description="Helical" evidence="7">
    <location>
        <begin position="234"/>
        <end position="252"/>
    </location>
</feature>
<dbReference type="RefSeq" id="WP_354007471.1">
    <property type="nucleotide sequence ID" value="NZ_JBEWTA010000001.1"/>
</dbReference>
<comment type="subcellular location">
    <subcellularLocation>
        <location evidence="1">Cell inner membrane</location>
        <topology evidence="1">Multi-pass membrane protein</topology>
    </subcellularLocation>
</comment>
<accession>A0ABV2SHQ7</accession>
<keyword evidence="4 7" id="KW-0812">Transmembrane</keyword>
<name>A0ABV2SHQ7_9GAMM</name>
<protein>
    <submittedName>
        <fullName evidence="8">Ribose transport system permease protein</fullName>
    </submittedName>
</protein>
<evidence type="ECO:0000256" key="7">
    <source>
        <dbReference type="SAM" id="Phobius"/>
    </source>
</evidence>
<dbReference type="EMBL" id="JBEWTB010000002">
    <property type="protein sequence ID" value="MET4757308.1"/>
    <property type="molecule type" value="Genomic_DNA"/>
</dbReference>
<feature type="transmembrane region" description="Helical" evidence="7">
    <location>
        <begin position="273"/>
        <end position="301"/>
    </location>
</feature>
<dbReference type="Proteomes" id="UP001549366">
    <property type="component" value="Unassembled WGS sequence"/>
</dbReference>
<evidence type="ECO:0000256" key="2">
    <source>
        <dbReference type="ARBA" id="ARBA00007942"/>
    </source>
</evidence>
<dbReference type="PANTHER" id="PTHR32196">
    <property type="entry name" value="ABC TRANSPORTER PERMEASE PROTEIN YPHD-RELATED-RELATED"/>
    <property type="match status" value="1"/>
</dbReference>
<keyword evidence="5 7" id="KW-1133">Transmembrane helix</keyword>
<comment type="similarity">
    <text evidence="2">Belongs to the binding-protein-dependent transport system permease family. AraH/RbsC subfamily.</text>
</comment>
<feature type="transmembrane region" description="Helical" evidence="7">
    <location>
        <begin position="63"/>
        <end position="83"/>
    </location>
</feature>
<evidence type="ECO:0000313" key="9">
    <source>
        <dbReference type="Proteomes" id="UP001549366"/>
    </source>
</evidence>
<dbReference type="PANTHER" id="PTHR32196:SF72">
    <property type="entry name" value="RIBOSE IMPORT PERMEASE PROTEIN RBSC"/>
    <property type="match status" value="1"/>
</dbReference>
<comment type="caution">
    <text evidence="8">The sequence shown here is derived from an EMBL/GenBank/DDBJ whole genome shotgun (WGS) entry which is preliminary data.</text>
</comment>
<feature type="transmembrane region" description="Helical" evidence="7">
    <location>
        <begin position="35"/>
        <end position="56"/>
    </location>
</feature>
<reference evidence="8 9" key="1">
    <citation type="submission" date="2024-06" db="EMBL/GenBank/DDBJ databases">
        <title>Genomic Encyclopedia of Type Strains, Phase V (KMG-V): Genome sequencing to study the core and pangenomes of soil and plant-associated prokaryotes.</title>
        <authorList>
            <person name="Whitman W."/>
        </authorList>
    </citation>
    <scope>NUCLEOTIDE SEQUENCE [LARGE SCALE GENOMIC DNA]</scope>
    <source>
        <strain evidence="8 9">NE40</strain>
    </source>
</reference>
<dbReference type="CDD" id="cd06579">
    <property type="entry name" value="TM_PBP1_transp_AraH_like"/>
    <property type="match status" value="1"/>
</dbReference>
<gene>
    <name evidence="8" type="ORF">V5J35_002500</name>
</gene>
<feature type="transmembrane region" description="Helical" evidence="7">
    <location>
        <begin position="181"/>
        <end position="203"/>
    </location>
</feature>
<evidence type="ECO:0000256" key="4">
    <source>
        <dbReference type="ARBA" id="ARBA00022692"/>
    </source>
</evidence>
<organism evidence="8 9">
    <name type="scientific">Endozoicomonas lisbonensis</name>
    <dbReference type="NCBI Taxonomy" id="3120522"/>
    <lineage>
        <taxon>Bacteria</taxon>
        <taxon>Pseudomonadati</taxon>
        <taxon>Pseudomonadota</taxon>
        <taxon>Gammaproteobacteria</taxon>
        <taxon>Oceanospirillales</taxon>
        <taxon>Endozoicomonadaceae</taxon>
        <taxon>Endozoicomonas</taxon>
    </lineage>
</organism>
<feature type="transmembrane region" description="Helical" evidence="7">
    <location>
        <begin position="139"/>
        <end position="160"/>
    </location>
</feature>
<evidence type="ECO:0000313" key="8">
    <source>
        <dbReference type="EMBL" id="MET4757308.1"/>
    </source>
</evidence>